<dbReference type="InterPro" id="IPR016177">
    <property type="entry name" value="DNA-bd_dom_sf"/>
</dbReference>
<evidence type="ECO:0000256" key="1">
    <source>
        <dbReference type="ARBA" id="ARBA00004123"/>
    </source>
</evidence>
<dbReference type="SMART" id="SM00380">
    <property type="entry name" value="AP2"/>
    <property type="match status" value="1"/>
</dbReference>
<proteinExistence type="inferred from homology"/>
<dbReference type="Gene3D" id="3.30.730.10">
    <property type="entry name" value="AP2/ERF domain"/>
    <property type="match status" value="1"/>
</dbReference>
<evidence type="ECO:0000256" key="6">
    <source>
        <dbReference type="ARBA" id="ARBA00024343"/>
    </source>
</evidence>
<comment type="similarity">
    <text evidence="6">Belongs to the AP2/ERF transcription factor family. ERF subfamily.</text>
</comment>
<dbReference type="GO" id="GO:0005634">
    <property type="term" value="C:nucleus"/>
    <property type="evidence" value="ECO:0007669"/>
    <property type="project" value="UniProtKB-SubCell"/>
</dbReference>
<keyword evidence="2" id="KW-0805">Transcription regulation</keyword>
<dbReference type="InterPro" id="IPR044808">
    <property type="entry name" value="ERF_plant"/>
</dbReference>
<comment type="subcellular location">
    <subcellularLocation>
        <location evidence="1">Nucleus</location>
    </subcellularLocation>
</comment>
<dbReference type="InterPro" id="IPR036955">
    <property type="entry name" value="AP2/ERF_dom_sf"/>
</dbReference>
<dbReference type="AlphaFoldDB" id="A0AAV8T345"/>
<dbReference type="Proteomes" id="UP001159364">
    <property type="component" value="Linkage Group LG07"/>
</dbReference>
<dbReference type="PANTHER" id="PTHR31190:SF421">
    <property type="entry name" value="ETHYLENE-RESPONSIVE TRANSCRIPTION FACTOR ERF110"/>
    <property type="match status" value="1"/>
</dbReference>
<name>A0AAV8T345_9ROSI</name>
<dbReference type="Pfam" id="PF00847">
    <property type="entry name" value="AP2"/>
    <property type="match status" value="1"/>
</dbReference>
<dbReference type="GO" id="GO:0009873">
    <property type="term" value="P:ethylene-activated signaling pathway"/>
    <property type="evidence" value="ECO:0007669"/>
    <property type="project" value="InterPro"/>
</dbReference>
<feature type="domain" description="AP2/ERF" evidence="7">
    <location>
        <begin position="171"/>
        <end position="228"/>
    </location>
</feature>
<evidence type="ECO:0000256" key="5">
    <source>
        <dbReference type="ARBA" id="ARBA00023242"/>
    </source>
</evidence>
<protein>
    <recommendedName>
        <fullName evidence="7">AP2/ERF domain-containing protein</fullName>
    </recommendedName>
</protein>
<dbReference type="PROSITE" id="PS51032">
    <property type="entry name" value="AP2_ERF"/>
    <property type="match status" value="1"/>
</dbReference>
<keyword evidence="9" id="KW-1185">Reference proteome</keyword>
<keyword evidence="4" id="KW-0804">Transcription</keyword>
<dbReference type="PRINTS" id="PR00367">
    <property type="entry name" value="ETHRSPELEMNT"/>
</dbReference>
<keyword evidence="5" id="KW-0539">Nucleus</keyword>
<gene>
    <name evidence="8" type="ORF">K2173_015310</name>
</gene>
<organism evidence="8 9">
    <name type="scientific">Erythroxylum novogranatense</name>
    <dbReference type="NCBI Taxonomy" id="1862640"/>
    <lineage>
        <taxon>Eukaryota</taxon>
        <taxon>Viridiplantae</taxon>
        <taxon>Streptophyta</taxon>
        <taxon>Embryophyta</taxon>
        <taxon>Tracheophyta</taxon>
        <taxon>Spermatophyta</taxon>
        <taxon>Magnoliopsida</taxon>
        <taxon>eudicotyledons</taxon>
        <taxon>Gunneridae</taxon>
        <taxon>Pentapetalae</taxon>
        <taxon>rosids</taxon>
        <taxon>fabids</taxon>
        <taxon>Malpighiales</taxon>
        <taxon>Erythroxylaceae</taxon>
        <taxon>Erythroxylum</taxon>
    </lineage>
</organism>
<dbReference type="GO" id="GO:0003700">
    <property type="term" value="F:DNA-binding transcription factor activity"/>
    <property type="evidence" value="ECO:0007669"/>
    <property type="project" value="InterPro"/>
</dbReference>
<dbReference type="PANTHER" id="PTHR31190">
    <property type="entry name" value="DNA-BINDING DOMAIN"/>
    <property type="match status" value="1"/>
</dbReference>
<accession>A0AAV8T345</accession>
<evidence type="ECO:0000313" key="8">
    <source>
        <dbReference type="EMBL" id="KAJ8760643.1"/>
    </source>
</evidence>
<evidence type="ECO:0000256" key="2">
    <source>
        <dbReference type="ARBA" id="ARBA00023015"/>
    </source>
</evidence>
<evidence type="ECO:0000313" key="9">
    <source>
        <dbReference type="Proteomes" id="UP001159364"/>
    </source>
</evidence>
<evidence type="ECO:0000259" key="7">
    <source>
        <dbReference type="PROSITE" id="PS51032"/>
    </source>
</evidence>
<keyword evidence="3" id="KW-0238">DNA-binding</keyword>
<dbReference type="SUPFAM" id="SSF54171">
    <property type="entry name" value="DNA-binding domain"/>
    <property type="match status" value="1"/>
</dbReference>
<dbReference type="EMBL" id="JAIWQS010000007">
    <property type="protein sequence ID" value="KAJ8760643.1"/>
    <property type="molecule type" value="Genomic_DNA"/>
</dbReference>
<evidence type="ECO:0000256" key="4">
    <source>
        <dbReference type="ARBA" id="ARBA00023163"/>
    </source>
</evidence>
<reference evidence="8 9" key="1">
    <citation type="submission" date="2021-09" db="EMBL/GenBank/DDBJ databases">
        <title>Genomic insights and catalytic innovation underlie evolution of tropane alkaloids biosynthesis.</title>
        <authorList>
            <person name="Wang Y.-J."/>
            <person name="Tian T."/>
            <person name="Huang J.-P."/>
            <person name="Huang S.-X."/>
        </authorList>
    </citation>
    <scope>NUCLEOTIDE SEQUENCE [LARGE SCALE GENOMIC DNA]</scope>
    <source>
        <strain evidence="8">KIB-2018</strain>
        <tissue evidence="8">Leaf</tissue>
    </source>
</reference>
<evidence type="ECO:0000256" key="3">
    <source>
        <dbReference type="ARBA" id="ARBA00023125"/>
    </source>
</evidence>
<dbReference type="CDD" id="cd00018">
    <property type="entry name" value="AP2"/>
    <property type="match status" value="1"/>
</dbReference>
<dbReference type="InterPro" id="IPR001471">
    <property type="entry name" value="AP2/ERF_dom"/>
</dbReference>
<comment type="caution">
    <text evidence="8">The sequence shown here is derived from an EMBL/GenBank/DDBJ whole genome shotgun (WGS) entry which is preliminary data.</text>
</comment>
<dbReference type="FunFam" id="3.30.730.10:FF:000001">
    <property type="entry name" value="Ethylene-responsive transcription factor 2"/>
    <property type="match status" value="1"/>
</dbReference>
<dbReference type="GO" id="GO:0003677">
    <property type="term" value="F:DNA binding"/>
    <property type="evidence" value="ECO:0007669"/>
    <property type="project" value="UniProtKB-KW"/>
</dbReference>
<sequence>MVEPQESSSPLFSGCTSAGEKLWFPLSHAVPGQQESAEFATDGGYLEGPTITRSFGHGSLSNSYLASSTFSAYSHNTSGGSHFCIGQKRGREQEVATQLLESVTRVYQGFGDFRSLGDSFPSGATVQGGGVSSSIIFTPTTTTSTVTTTTRASLQSTETATYDETNERRRRYRGVRQRPWGKWAAEIRDPHKAARVWLGTFETAEAAARAYDDAALRFRGSRAKLNFPENVRLLPQEPQMLTATGYEMSATTSQELPPRPFLSSFHNTQQMPVVSQLSPHKSFRCQAETTRDYGEYFQLLQNPGDYFIHGDQQQASSTLDQIVYNSKLATLQSSLPSSSSIASNSSVSSSSFATFPLLLAGQQLGYFQPSQNLSQFTGSDFPGPPWSHSAHYPSSTS</sequence>